<comment type="caution">
    <text evidence="1">The sequence shown here is derived from an EMBL/GenBank/DDBJ whole genome shotgun (WGS) entry which is preliminary data.</text>
</comment>
<evidence type="ECO:0000313" key="2">
    <source>
        <dbReference type="Proteomes" id="UP000318717"/>
    </source>
</evidence>
<dbReference type="EMBL" id="BJLF01000002">
    <property type="protein sequence ID" value="GEA49866.1"/>
    <property type="molecule type" value="Genomic_DNA"/>
</dbReference>
<proteinExistence type="predicted"/>
<dbReference type="GO" id="GO:0030598">
    <property type="term" value="F:rRNA N-glycosylase activity"/>
    <property type="evidence" value="ECO:0007669"/>
    <property type="project" value="InterPro"/>
</dbReference>
<evidence type="ECO:0000313" key="1">
    <source>
        <dbReference type="EMBL" id="GEA49866.1"/>
    </source>
</evidence>
<reference evidence="1 2" key="1">
    <citation type="submission" date="2019-06" db="EMBL/GenBank/DDBJ databases">
        <title>Whole genome shotgun sequence of Vibrio inusitatus NBRC 102082.</title>
        <authorList>
            <person name="Hosoyama A."/>
            <person name="Uohara A."/>
            <person name="Ohji S."/>
            <person name="Ichikawa N."/>
        </authorList>
    </citation>
    <scope>NUCLEOTIDE SEQUENCE [LARGE SCALE GENOMIC DNA]</scope>
    <source>
        <strain evidence="1 2">NBRC 102082</strain>
    </source>
</reference>
<sequence>MESFQQWEHINIAKIFRGTLKQGWFQISDDYCDSGTGQLYINLNNDGIAFRSTFKDGNEKHAYYSKAIEHQHNEDDWFYVEYTGQKTGNRTLILQKMENENLYNVSYKDQPEEEDIESTEFDSAKNYDKSTVMNKYPHLTTDARAKTGKELYKLKMLFVNQS</sequence>
<protein>
    <submittedName>
        <fullName evidence="1">Uncharacterized protein</fullName>
    </submittedName>
</protein>
<dbReference type="InterPro" id="IPR016138">
    <property type="entry name" value="Ribosome_inactivat_prot_sub1"/>
</dbReference>
<dbReference type="GO" id="GO:0017148">
    <property type="term" value="P:negative regulation of translation"/>
    <property type="evidence" value="ECO:0007669"/>
    <property type="project" value="InterPro"/>
</dbReference>
<gene>
    <name evidence="1" type="ORF">VIN01S_06700</name>
</gene>
<dbReference type="Gene3D" id="3.40.420.10">
    <property type="entry name" value="Ricin (A subunit), domain 1"/>
    <property type="match status" value="1"/>
</dbReference>
<organism evidence="1 2">
    <name type="scientific">Vibrio inusitatus NBRC 102082</name>
    <dbReference type="NCBI Taxonomy" id="1219070"/>
    <lineage>
        <taxon>Bacteria</taxon>
        <taxon>Pseudomonadati</taxon>
        <taxon>Pseudomonadota</taxon>
        <taxon>Gammaproteobacteria</taxon>
        <taxon>Vibrionales</taxon>
        <taxon>Vibrionaceae</taxon>
        <taxon>Vibrio</taxon>
    </lineage>
</organism>
<dbReference type="AlphaFoldDB" id="A0A4Y3HS17"/>
<keyword evidence="2" id="KW-1185">Reference proteome</keyword>
<name>A0A4Y3HS17_9VIBR</name>
<accession>A0A4Y3HS17</accession>
<dbReference type="Proteomes" id="UP000318717">
    <property type="component" value="Unassembled WGS sequence"/>
</dbReference>